<dbReference type="InterPro" id="IPR005986">
    <property type="entry name" value="Asp_semialdehyde_DH_beta"/>
</dbReference>
<feature type="binding site" evidence="15">
    <location>
        <begin position="12"/>
        <end position="15"/>
    </location>
    <ligand>
        <name>NADP(+)</name>
        <dbReference type="ChEBI" id="CHEBI:58349"/>
    </ligand>
</feature>
<dbReference type="CDD" id="cd02316">
    <property type="entry name" value="VcASADH2_like_N"/>
    <property type="match status" value="1"/>
</dbReference>
<feature type="binding site" evidence="15">
    <location>
        <begin position="159"/>
        <end position="160"/>
    </location>
    <ligand>
        <name>NADP(+)</name>
        <dbReference type="ChEBI" id="CHEBI:58349"/>
    </ligand>
</feature>
<dbReference type="RefSeq" id="WP_166163359.1">
    <property type="nucleotide sequence ID" value="NZ_CP049740.1"/>
</dbReference>
<feature type="binding site" evidence="15">
    <location>
        <position position="100"/>
    </location>
    <ligand>
        <name>phosphate</name>
        <dbReference type="ChEBI" id="CHEBI:43474"/>
    </ligand>
</feature>
<dbReference type="KEGG" id="jar:G7057_09795"/>
<dbReference type="HAMAP" id="MF_02121">
    <property type="entry name" value="ASADH"/>
    <property type="match status" value="1"/>
</dbReference>
<evidence type="ECO:0000256" key="3">
    <source>
        <dbReference type="ARBA" id="ARBA00005097"/>
    </source>
</evidence>
<dbReference type="GO" id="GO:0009088">
    <property type="term" value="P:threonine biosynthetic process"/>
    <property type="evidence" value="ECO:0007669"/>
    <property type="project" value="UniProtKB-UniRule"/>
</dbReference>
<feature type="binding site" evidence="15">
    <location>
        <position position="156"/>
    </location>
    <ligand>
        <name>substrate</name>
    </ligand>
</feature>
<dbReference type="SMART" id="SM00859">
    <property type="entry name" value="Semialdhyde_dh"/>
    <property type="match status" value="1"/>
</dbReference>
<dbReference type="GO" id="GO:0050661">
    <property type="term" value="F:NADP binding"/>
    <property type="evidence" value="ECO:0007669"/>
    <property type="project" value="UniProtKB-UniRule"/>
</dbReference>
<feature type="binding site" evidence="15">
    <location>
        <position position="323"/>
    </location>
    <ligand>
        <name>NADP(+)</name>
        <dbReference type="ChEBI" id="CHEBI:58349"/>
    </ligand>
</feature>
<dbReference type="Pfam" id="PF02774">
    <property type="entry name" value="Semialdhyde_dhC"/>
    <property type="match status" value="1"/>
</dbReference>
<evidence type="ECO:0000256" key="4">
    <source>
        <dbReference type="ARBA" id="ARBA00010584"/>
    </source>
</evidence>
<dbReference type="AlphaFoldDB" id="A0A6G7KBR0"/>
<dbReference type="InterPro" id="IPR012080">
    <property type="entry name" value="Asp_semialdehyde_DH"/>
</dbReference>
<comment type="pathway">
    <text evidence="1 15">Amino-acid biosynthesis; L-methionine biosynthesis via de novo pathway; L-homoserine from L-aspartate: step 2/3.</text>
</comment>
<keyword evidence="10 15" id="KW-0220">Diaminopimelate biosynthesis</keyword>
<dbReference type="SUPFAM" id="SSF51735">
    <property type="entry name" value="NAD(P)-binding Rossmann-fold domains"/>
    <property type="match status" value="1"/>
</dbReference>
<dbReference type="Gene3D" id="3.40.50.720">
    <property type="entry name" value="NAD(P)-binding Rossmann-like Domain"/>
    <property type="match status" value="1"/>
</dbReference>
<dbReference type="Proteomes" id="UP000501451">
    <property type="component" value="Chromosome"/>
</dbReference>
<comment type="similarity">
    <text evidence="4 15">Belongs to the aspartate-semialdehyde dehydrogenase family.</text>
</comment>
<dbReference type="InterPro" id="IPR036291">
    <property type="entry name" value="NAD(P)-bd_dom_sf"/>
</dbReference>
<evidence type="ECO:0000313" key="18">
    <source>
        <dbReference type="EMBL" id="QII82699.1"/>
    </source>
</evidence>
<comment type="caution">
    <text evidence="15">Lacks conserved residue(s) required for the propagation of feature annotation.</text>
</comment>
<feature type="active site" description="Acyl-thioester intermediate" evidence="15 16">
    <location>
        <position position="129"/>
    </location>
</feature>
<sequence>MKEYTVAVVGATGAVGQKMIQLLEHTEIPLKKVKLLASKRSAGKTVSFKGTDVTIEETTDQSFEGVDIALFSAGGSITTRFEQAARQSGAVVIDNTSAFRMDPETPLVVPEVNPEALANHKQLIANPNCSTTQMVVALKPIHEAYGLDRVIVSTYQAVSGAGVEAIEELDQQNASLLKGEKPQAAILPSSGDKNHYQIAYNVIPQIDLFAEEGYTFEEWKMINETKKIMGLPDLKVSATCVRVPVKYGHSESVYIEIDRDDVTVTDLQALLAQADGVIVQDDPANQLYPLATESEDKKETFVGRIRKDPDVANGFHLWIVSDNLIKGAAWNSLQIAETMVKMKLI</sequence>
<comment type="catalytic activity">
    <reaction evidence="14 15">
        <text>L-aspartate 4-semialdehyde + phosphate + NADP(+) = 4-phospho-L-aspartate + NADPH + H(+)</text>
        <dbReference type="Rhea" id="RHEA:24284"/>
        <dbReference type="ChEBI" id="CHEBI:15378"/>
        <dbReference type="ChEBI" id="CHEBI:43474"/>
        <dbReference type="ChEBI" id="CHEBI:57535"/>
        <dbReference type="ChEBI" id="CHEBI:57783"/>
        <dbReference type="ChEBI" id="CHEBI:58349"/>
        <dbReference type="ChEBI" id="CHEBI:537519"/>
        <dbReference type="EC" id="1.2.1.11"/>
    </reaction>
</comment>
<reference evidence="18 19" key="1">
    <citation type="journal article" date="2017" name="Int. J. Syst. Evol. Microbiol.">
        <title>Jeotgalibaca porci sp. nov. and Jeotgalibaca arthritidis sp. nov., isolated from pigs, and emended description of the genus Jeotgalibaca.</title>
        <authorList>
            <person name="Zamora L."/>
            <person name="Perez-Sancho M."/>
            <person name="Dominguez L."/>
            <person name="Fernandez-Garayzabal J.F."/>
            <person name="Vela A.I."/>
        </authorList>
    </citation>
    <scope>NUCLEOTIDE SEQUENCE [LARGE SCALE GENOMIC DNA]</scope>
    <source>
        <strain evidence="18 19">CECT 9157</strain>
    </source>
</reference>
<dbReference type="GO" id="GO:0009089">
    <property type="term" value="P:lysine biosynthetic process via diaminopimelate"/>
    <property type="evidence" value="ECO:0007669"/>
    <property type="project" value="UniProtKB-UniRule"/>
</dbReference>
<evidence type="ECO:0000256" key="13">
    <source>
        <dbReference type="ARBA" id="ARBA00023167"/>
    </source>
</evidence>
<keyword evidence="11 15" id="KW-0560">Oxidoreductase</keyword>
<feature type="binding site" evidence="15">
    <location>
        <begin position="40"/>
        <end position="41"/>
    </location>
    <ligand>
        <name>NADP(+)</name>
        <dbReference type="ChEBI" id="CHEBI:58349"/>
    </ligand>
</feature>
<evidence type="ECO:0000256" key="11">
    <source>
        <dbReference type="ARBA" id="ARBA00023002"/>
    </source>
</evidence>
<evidence type="ECO:0000256" key="15">
    <source>
        <dbReference type="HAMAP-Rule" id="MF_02121"/>
    </source>
</evidence>
<evidence type="ECO:0000259" key="17">
    <source>
        <dbReference type="SMART" id="SM00859"/>
    </source>
</evidence>
<evidence type="ECO:0000313" key="19">
    <source>
        <dbReference type="Proteomes" id="UP000501451"/>
    </source>
</evidence>
<keyword evidence="7 15" id="KW-0028">Amino-acid biosynthesis</keyword>
<comment type="pathway">
    <text evidence="2 15">Amino-acid biosynthesis; L-lysine biosynthesis via DAP pathway; (S)-tetrahydrodipicolinate from L-aspartate: step 2/4.</text>
</comment>
<protein>
    <recommendedName>
        <fullName evidence="6 15">Aspartate-semialdehyde dehydrogenase</fullName>
        <shortName evidence="15">ASA dehydrogenase</shortName>
        <shortName evidence="15">ASADH</shortName>
        <ecNumber evidence="6 15">1.2.1.11</ecNumber>
    </recommendedName>
    <alternativeName>
        <fullName evidence="15">Aspartate-beta-semialdehyde dehydrogenase</fullName>
    </alternativeName>
</protein>
<feature type="binding site" evidence="15">
    <location>
        <position position="242"/>
    </location>
    <ligand>
        <name>substrate</name>
    </ligand>
</feature>
<proteinExistence type="inferred from homology"/>
<evidence type="ECO:0000256" key="7">
    <source>
        <dbReference type="ARBA" id="ARBA00022605"/>
    </source>
</evidence>
<name>A0A6G7KBR0_9LACT</name>
<dbReference type="UniPathway" id="UPA00051">
    <property type="reaction ID" value="UER00464"/>
</dbReference>
<accession>A0A6G7KBR0</accession>
<dbReference type="GO" id="GO:0004073">
    <property type="term" value="F:aspartate-semialdehyde dehydrogenase activity"/>
    <property type="evidence" value="ECO:0007669"/>
    <property type="project" value="UniProtKB-UniRule"/>
</dbReference>
<evidence type="ECO:0000256" key="8">
    <source>
        <dbReference type="ARBA" id="ARBA00022697"/>
    </source>
</evidence>
<feature type="active site" description="Proton acceptor" evidence="15 16">
    <location>
        <position position="249"/>
    </location>
</feature>
<evidence type="ECO:0000256" key="2">
    <source>
        <dbReference type="ARBA" id="ARBA00005076"/>
    </source>
</evidence>
<dbReference type="EMBL" id="CP049740">
    <property type="protein sequence ID" value="QII82699.1"/>
    <property type="molecule type" value="Genomic_DNA"/>
</dbReference>
<evidence type="ECO:0000256" key="9">
    <source>
        <dbReference type="ARBA" id="ARBA00022857"/>
    </source>
</evidence>
<keyword evidence="12 15" id="KW-0457">Lysine biosynthesis</keyword>
<dbReference type="PANTHER" id="PTHR46278">
    <property type="entry name" value="DEHYDROGENASE, PUTATIVE-RELATED"/>
    <property type="match status" value="1"/>
</dbReference>
<keyword evidence="9 15" id="KW-0521">NADP</keyword>
<organism evidence="18 19">
    <name type="scientific">Jeotgalibaca arthritidis</name>
    <dbReference type="NCBI Taxonomy" id="1868794"/>
    <lineage>
        <taxon>Bacteria</taxon>
        <taxon>Bacillati</taxon>
        <taxon>Bacillota</taxon>
        <taxon>Bacilli</taxon>
        <taxon>Lactobacillales</taxon>
        <taxon>Carnobacteriaceae</taxon>
        <taxon>Jeotgalibaca</taxon>
    </lineage>
</organism>
<dbReference type="InterPro" id="IPR012280">
    <property type="entry name" value="Semialdhyde_DH_dimer_dom"/>
</dbReference>
<dbReference type="NCBIfam" id="NF011456">
    <property type="entry name" value="PRK14874.1"/>
    <property type="match status" value="1"/>
</dbReference>
<dbReference type="UniPathway" id="UPA00050">
    <property type="reaction ID" value="UER00463"/>
</dbReference>
<dbReference type="Gene3D" id="3.30.360.10">
    <property type="entry name" value="Dihydrodipicolinate Reductase, domain 2"/>
    <property type="match status" value="1"/>
</dbReference>
<evidence type="ECO:0000256" key="10">
    <source>
        <dbReference type="ARBA" id="ARBA00022915"/>
    </source>
</evidence>
<dbReference type="GO" id="GO:0046983">
    <property type="term" value="F:protein dimerization activity"/>
    <property type="evidence" value="ECO:0007669"/>
    <property type="project" value="InterPro"/>
</dbReference>
<comment type="subunit">
    <text evidence="5 15">Homodimer.</text>
</comment>
<dbReference type="GO" id="GO:0071266">
    <property type="term" value="P:'de novo' L-methionine biosynthetic process"/>
    <property type="evidence" value="ECO:0007669"/>
    <property type="project" value="UniProtKB-UniRule"/>
</dbReference>
<dbReference type="GO" id="GO:0009097">
    <property type="term" value="P:isoleucine biosynthetic process"/>
    <property type="evidence" value="ECO:0007669"/>
    <property type="project" value="UniProtKB-UniRule"/>
</dbReference>
<dbReference type="GO" id="GO:0051287">
    <property type="term" value="F:NAD binding"/>
    <property type="evidence" value="ECO:0007669"/>
    <property type="project" value="InterPro"/>
</dbReference>
<dbReference type="PIRSF" id="PIRSF000148">
    <property type="entry name" value="ASA_dh"/>
    <property type="match status" value="1"/>
</dbReference>
<dbReference type="InterPro" id="IPR000319">
    <property type="entry name" value="Asp-semialdehyde_DH_CS"/>
</dbReference>
<keyword evidence="8 15" id="KW-0791">Threonine biosynthesis</keyword>
<gene>
    <name evidence="15" type="primary">asd</name>
    <name evidence="18" type="ORF">G7057_09795</name>
</gene>
<evidence type="ECO:0000256" key="5">
    <source>
        <dbReference type="ARBA" id="ARBA00011738"/>
    </source>
</evidence>
<dbReference type="PANTHER" id="PTHR46278:SF2">
    <property type="entry name" value="ASPARTATE-SEMIALDEHYDE DEHYDROGENASE"/>
    <property type="match status" value="1"/>
</dbReference>
<dbReference type="GO" id="GO:0019877">
    <property type="term" value="P:diaminopimelate biosynthetic process"/>
    <property type="evidence" value="ECO:0007669"/>
    <property type="project" value="UniProtKB-UniRule"/>
</dbReference>
<dbReference type="EC" id="1.2.1.11" evidence="6 15"/>
<dbReference type="InterPro" id="IPR000534">
    <property type="entry name" value="Semialdehyde_DH_NAD-bd"/>
</dbReference>
<dbReference type="Pfam" id="PF01118">
    <property type="entry name" value="Semialdhyde_dh"/>
    <property type="match status" value="1"/>
</dbReference>
<evidence type="ECO:0000256" key="14">
    <source>
        <dbReference type="ARBA" id="ARBA00047891"/>
    </source>
</evidence>
<evidence type="ECO:0000256" key="12">
    <source>
        <dbReference type="ARBA" id="ARBA00023154"/>
    </source>
</evidence>
<dbReference type="PROSITE" id="PS01103">
    <property type="entry name" value="ASD"/>
    <property type="match status" value="1"/>
</dbReference>
<dbReference type="UniPathway" id="UPA00034">
    <property type="reaction ID" value="UER00016"/>
</dbReference>
<evidence type="ECO:0000256" key="1">
    <source>
        <dbReference type="ARBA" id="ARBA00005021"/>
    </source>
</evidence>
<keyword evidence="13 15" id="KW-0486">Methionine biosynthesis</keyword>
<keyword evidence="19" id="KW-1185">Reference proteome</keyword>
<evidence type="ECO:0000256" key="16">
    <source>
        <dbReference type="PIRSR" id="PIRSR000148-1"/>
    </source>
</evidence>
<comment type="pathway">
    <text evidence="3 15">Amino-acid biosynthesis; L-threonine biosynthesis; L-threonine from L-aspartate: step 2/5.</text>
</comment>
<dbReference type="SUPFAM" id="SSF55347">
    <property type="entry name" value="Glyceraldehyde-3-phosphate dehydrogenase-like, C-terminal domain"/>
    <property type="match status" value="1"/>
</dbReference>
<feature type="domain" description="Semialdehyde dehydrogenase NAD-binding" evidence="17">
    <location>
        <begin position="5"/>
        <end position="120"/>
    </location>
</feature>
<dbReference type="NCBIfam" id="TIGR01296">
    <property type="entry name" value="asd_B"/>
    <property type="match status" value="1"/>
</dbReference>
<evidence type="ECO:0000256" key="6">
    <source>
        <dbReference type="ARBA" id="ARBA00013120"/>
    </source>
</evidence>
<comment type="function">
    <text evidence="15">Catalyzes the NADPH-dependent formation of L-aspartate-semialdehyde (L-ASA) by the reductive dephosphorylation of L-aspartyl-4-phosphate.</text>
</comment>
<dbReference type="CDD" id="cd18131">
    <property type="entry name" value="ASADH_C_bac_euk_like"/>
    <property type="match status" value="1"/>
</dbReference>